<comment type="caution">
    <text evidence="15">The sequence shown here is derived from an EMBL/GenBank/DDBJ whole genome shotgun (WGS) entry which is preliminary data.</text>
</comment>
<dbReference type="GO" id="GO:0003677">
    <property type="term" value="F:DNA binding"/>
    <property type="evidence" value="ECO:0007669"/>
    <property type="project" value="UniProtKB-KW"/>
</dbReference>
<evidence type="ECO:0000256" key="1">
    <source>
        <dbReference type="ARBA" id="ARBA00001974"/>
    </source>
</evidence>
<evidence type="ECO:0000256" key="8">
    <source>
        <dbReference type="ARBA" id="ARBA00023125"/>
    </source>
</evidence>
<dbReference type="GO" id="GO:0003904">
    <property type="term" value="F:deoxyribodipyrimidine photo-lyase activity"/>
    <property type="evidence" value="ECO:0007669"/>
    <property type="project" value="UniProtKB-EC"/>
</dbReference>
<dbReference type="Proteomes" id="UP000619376">
    <property type="component" value="Unassembled WGS sequence"/>
</dbReference>
<sequence length="448" mass="50342">MIHDTRVSRLNAHAVASTGQYVLLWVQASVRVTDNHALEYAIREANTRRLPVVAVFGLTPSYPDANARHYRYLLEGLRDLRAALGARGIPLRVELGDPVTTVQSAAHHAALVVTDVGYLRLQRQWRALLAETVPVPLVAVESEALVPIRTASTKQEYAARTLRPKLHRLWPEYVVPLDAQDLKHTTTDWAPGEAVDDPARLTARLPIDQTVGAGREAGGEQAALARLRAFVADVLETYHVRRNDPTQDGGSRLSAFLHYGHLSPLTVALAAQEHPGPGTDALMEELGVRRELSFNFCWYQPLYDAYEGVPNWARATLEAHQDDPRPALYDLATLEAGRTADPYWNAAQREMVQTGRMHNYLRMYWGKKLLEWSATAREAHSRMLVLNNRYEQDGRDANSFVGISWVLGLHDRPWARRPVYGMVRSMSASGLERKFDMDAYVRMWTGEG</sequence>
<reference evidence="15 16" key="3">
    <citation type="submission" date="2020-08" db="EMBL/GenBank/DDBJ databases">
        <title>Genomic Encyclopedia of Type Strains, Phase IV (KMG-IV): sequencing the most valuable type-strain genomes for metagenomic binning, comparative biology and taxonomic classification.</title>
        <authorList>
            <person name="Goeker M."/>
        </authorList>
    </citation>
    <scope>NUCLEOTIDE SEQUENCE [LARGE SCALE GENOMIC DNA]</scope>
    <source>
        <strain evidence="15 16">DSM 27521</strain>
    </source>
</reference>
<accession>A0A7W8KEA4</accession>
<evidence type="ECO:0000256" key="12">
    <source>
        <dbReference type="ARBA" id="ARBA00033999"/>
    </source>
</evidence>
<dbReference type="InterPro" id="IPR036155">
    <property type="entry name" value="Crypto/Photolyase_N_sf"/>
</dbReference>
<keyword evidence="8" id="KW-0238">DNA-binding</keyword>
<evidence type="ECO:0000256" key="2">
    <source>
        <dbReference type="ARBA" id="ARBA00006409"/>
    </source>
</evidence>
<evidence type="ECO:0000313" key="17">
    <source>
        <dbReference type="Proteomes" id="UP000619376"/>
    </source>
</evidence>
<keyword evidence="5" id="KW-0285">Flavoprotein</keyword>
<evidence type="ECO:0000313" key="15">
    <source>
        <dbReference type="EMBL" id="MBB5376556.1"/>
    </source>
</evidence>
<evidence type="ECO:0000313" key="14">
    <source>
        <dbReference type="EMBL" id="GHF43146.1"/>
    </source>
</evidence>
<name>A0A7W8KEA4_9DEIO</name>
<dbReference type="Gene3D" id="3.40.50.620">
    <property type="entry name" value="HUPs"/>
    <property type="match status" value="1"/>
</dbReference>
<keyword evidence="6" id="KW-0227">DNA damage</keyword>
<dbReference type="SUPFAM" id="SSF52425">
    <property type="entry name" value="Cryptochrome/photolyase, N-terminal domain"/>
    <property type="match status" value="1"/>
</dbReference>
<gene>
    <name evidence="14" type="ORF">GCM10017781_19450</name>
    <name evidence="15" type="ORF">HNQ07_002020</name>
</gene>
<dbReference type="AlphaFoldDB" id="A0A7W8KEA4"/>
<evidence type="ECO:0000256" key="5">
    <source>
        <dbReference type="ARBA" id="ARBA00022630"/>
    </source>
</evidence>
<keyword evidence="7" id="KW-0274">FAD</keyword>
<feature type="domain" description="Photolyase/cryptochrome alpha/beta" evidence="13">
    <location>
        <begin position="20"/>
        <end position="148"/>
    </location>
</feature>
<dbReference type="PROSITE" id="PS51645">
    <property type="entry name" value="PHR_CRY_ALPHA_BETA"/>
    <property type="match status" value="1"/>
</dbReference>
<evidence type="ECO:0000256" key="10">
    <source>
        <dbReference type="ARBA" id="ARBA00023239"/>
    </source>
</evidence>
<evidence type="ECO:0000256" key="9">
    <source>
        <dbReference type="ARBA" id="ARBA00023204"/>
    </source>
</evidence>
<dbReference type="SUPFAM" id="SSF48173">
    <property type="entry name" value="Cryptochrome/photolyase FAD-binding domain"/>
    <property type="match status" value="1"/>
</dbReference>
<reference evidence="17" key="2">
    <citation type="journal article" date="2019" name="Int. J. Syst. Evol. Microbiol.">
        <title>The Global Catalogue of Microorganisms (GCM) 10K type strain sequencing project: providing services to taxonomists for standard genome sequencing and annotation.</title>
        <authorList>
            <consortium name="The Broad Institute Genomics Platform"/>
            <consortium name="The Broad Institute Genome Sequencing Center for Infectious Disease"/>
            <person name="Wu L."/>
            <person name="Ma J."/>
        </authorList>
    </citation>
    <scope>NUCLEOTIDE SEQUENCE [LARGE SCALE GENOMIC DNA]</scope>
    <source>
        <strain evidence="17">CGMCC 1.18437</strain>
    </source>
</reference>
<protein>
    <recommendedName>
        <fullName evidence="4">Deoxyribodipyrimidine photo-lyase</fullName>
        <ecNumber evidence="3">4.1.99.3</ecNumber>
    </recommendedName>
    <alternativeName>
        <fullName evidence="11">DNA photolyase</fullName>
    </alternativeName>
</protein>
<evidence type="ECO:0000256" key="3">
    <source>
        <dbReference type="ARBA" id="ARBA00013149"/>
    </source>
</evidence>
<evidence type="ECO:0000256" key="11">
    <source>
        <dbReference type="ARBA" id="ARBA00031671"/>
    </source>
</evidence>
<evidence type="ECO:0000256" key="4">
    <source>
        <dbReference type="ARBA" id="ARBA00014046"/>
    </source>
</evidence>
<dbReference type="InterPro" id="IPR052219">
    <property type="entry name" value="Photolyase_Class-2"/>
</dbReference>
<dbReference type="GO" id="GO:0000719">
    <property type="term" value="P:photoreactive repair"/>
    <property type="evidence" value="ECO:0007669"/>
    <property type="project" value="TreeGrafter"/>
</dbReference>
<dbReference type="InterPro" id="IPR006050">
    <property type="entry name" value="DNA_photolyase_N"/>
</dbReference>
<dbReference type="InterPro" id="IPR036134">
    <property type="entry name" value="Crypto/Photolyase_FAD-like_sf"/>
</dbReference>
<dbReference type="InterPro" id="IPR014729">
    <property type="entry name" value="Rossmann-like_a/b/a_fold"/>
</dbReference>
<dbReference type="PANTHER" id="PTHR10211">
    <property type="entry name" value="DEOXYRIBODIPYRIMIDINE PHOTOLYASE"/>
    <property type="match status" value="1"/>
</dbReference>
<dbReference type="FunFam" id="1.10.579.10:FF:000002">
    <property type="entry name" value="Deoxyribodipyrimidine photolyase"/>
    <property type="match status" value="1"/>
</dbReference>
<evidence type="ECO:0000256" key="6">
    <source>
        <dbReference type="ARBA" id="ARBA00022763"/>
    </source>
</evidence>
<dbReference type="RefSeq" id="WP_184111253.1">
    <property type="nucleotide sequence ID" value="NZ_BNAJ01000004.1"/>
</dbReference>
<dbReference type="Pfam" id="PF00875">
    <property type="entry name" value="DNA_photolyase"/>
    <property type="match status" value="1"/>
</dbReference>
<evidence type="ECO:0000256" key="7">
    <source>
        <dbReference type="ARBA" id="ARBA00022827"/>
    </source>
</evidence>
<evidence type="ECO:0000259" key="13">
    <source>
        <dbReference type="PROSITE" id="PS51645"/>
    </source>
</evidence>
<keyword evidence="10 15" id="KW-0456">Lyase</keyword>
<reference evidence="14" key="1">
    <citation type="journal article" date="2014" name="Int. J. Syst. Evol. Microbiol.">
        <title>Complete genome of a new Firmicutes species belonging to the dominant human colonic microbiota ('Ruminococcus bicirculans') reveals two chromosomes and a selective capacity to utilize plant glucans.</title>
        <authorList>
            <consortium name="NISC Comparative Sequencing Program"/>
            <person name="Wegmann U."/>
            <person name="Louis P."/>
            <person name="Goesmann A."/>
            <person name="Henrissat B."/>
            <person name="Duncan S.H."/>
            <person name="Flint H.J."/>
        </authorList>
    </citation>
    <scope>NUCLEOTIDE SEQUENCE</scope>
    <source>
        <strain evidence="14">CGMCC 1.18437</strain>
    </source>
</reference>
<dbReference type="EC" id="4.1.99.3" evidence="3"/>
<dbReference type="EMBL" id="JACHFK010000004">
    <property type="protein sequence ID" value="MBB5376556.1"/>
    <property type="molecule type" value="Genomic_DNA"/>
</dbReference>
<proteinExistence type="inferred from homology"/>
<comment type="cofactor">
    <cofactor evidence="1">
        <name>FAD</name>
        <dbReference type="ChEBI" id="CHEBI:57692"/>
    </cofactor>
</comment>
<dbReference type="Proteomes" id="UP000539473">
    <property type="component" value="Unassembled WGS sequence"/>
</dbReference>
<evidence type="ECO:0000313" key="16">
    <source>
        <dbReference type="Proteomes" id="UP000539473"/>
    </source>
</evidence>
<dbReference type="Gene3D" id="1.25.40.80">
    <property type="match status" value="1"/>
</dbReference>
<dbReference type="EMBL" id="BNAJ01000004">
    <property type="protein sequence ID" value="GHF43146.1"/>
    <property type="molecule type" value="Genomic_DNA"/>
</dbReference>
<dbReference type="PANTHER" id="PTHR10211:SF0">
    <property type="entry name" value="DEOXYRIBODIPYRIMIDINE PHOTO-LYASE"/>
    <property type="match status" value="1"/>
</dbReference>
<keyword evidence="9" id="KW-0234">DNA repair</keyword>
<keyword evidence="17" id="KW-1185">Reference proteome</keyword>
<comment type="similarity">
    <text evidence="2">Belongs to the DNA photolyase class-2 family.</text>
</comment>
<reference evidence="14" key="4">
    <citation type="submission" date="2024-05" db="EMBL/GenBank/DDBJ databases">
        <authorList>
            <person name="Sun Q."/>
            <person name="Zhou Y."/>
        </authorList>
    </citation>
    <scope>NUCLEOTIDE SEQUENCE</scope>
    <source>
        <strain evidence="14">CGMCC 1.18437</strain>
    </source>
</reference>
<comment type="catalytic activity">
    <reaction evidence="12">
        <text>cyclobutadipyrimidine (in DNA) = 2 pyrimidine residues (in DNA).</text>
        <dbReference type="EC" id="4.1.99.3"/>
    </reaction>
</comment>
<dbReference type="Gene3D" id="1.10.579.10">
    <property type="entry name" value="DNA Cyclobutane Dipyrimidine Photolyase, subunit A, domain 3"/>
    <property type="match status" value="1"/>
</dbReference>
<organism evidence="15 16">
    <name type="scientific">Deinococcus metalli</name>
    <dbReference type="NCBI Taxonomy" id="1141878"/>
    <lineage>
        <taxon>Bacteria</taxon>
        <taxon>Thermotogati</taxon>
        <taxon>Deinococcota</taxon>
        <taxon>Deinococci</taxon>
        <taxon>Deinococcales</taxon>
        <taxon>Deinococcaceae</taxon>
        <taxon>Deinococcus</taxon>
    </lineage>
</organism>